<proteinExistence type="predicted"/>
<feature type="transmembrane region" description="Helical" evidence="8">
    <location>
        <begin position="370"/>
        <end position="390"/>
    </location>
</feature>
<feature type="region of interest" description="Disordered" evidence="7">
    <location>
        <begin position="1"/>
        <end position="28"/>
    </location>
</feature>
<comment type="caution">
    <text evidence="10">The sequence shown here is derived from an EMBL/GenBank/DDBJ whole genome shotgun (WGS) entry which is preliminary data.</text>
</comment>
<feature type="compositionally biased region" description="Basic and acidic residues" evidence="7">
    <location>
        <begin position="12"/>
        <end position="28"/>
    </location>
</feature>
<organism evidence="10 11">
    <name type="scientific">Hibiscus syriacus</name>
    <name type="common">Rose of Sharon</name>
    <dbReference type="NCBI Taxonomy" id="106335"/>
    <lineage>
        <taxon>Eukaryota</taxon>
        <taxon>Viridiplantae</taxon>
        <taxon>Streptophyta</taxon>
        <taxon>Embryophyta</taxon>
        <taxon>Tracheophyta</taxon>
        <taxon>Spermatophyta</taxon>
        <taxon>Magnoliopsida</taxon>
        <taxon>eudicotyledons</taxon>
        <taxon>Gunneridae</taxon>
        <taxon>Pentapetalae</taxon>
        <taxon>rosids</taxon>
        <taxon>malvids</taxon>
        <taxon>Malvales</taxon>
        <taxon>Malvaceae</taxon>
        <taxon>Malvoideae</taxon>
        <taxon>Hibiscus</taxon>
    </lineage>
</organism>
<dbReference type="GO" id="GO:0006865">
    <property type="term" value="P:amino acid transport"/>
    <property type="evidence" value="ECO:0007669"/>
    <property type="project" value="UniProtKB-KW"/>
</dbReference>
<keyword evidence="2" id="KW-0813">Transport</keyword>
<feature type="transmembrane region" description="Helical" evidence="8">
    <location>
        <begin position="169"/>
        <end position="186"/>
    </location>
</feature>
<evidence type="ECO:0000259" key="9">
    <source>
        <dbReference type="Pfam" id="PF01490"/>
    </source>
</evidence>
<evidence type="ECO:0000256" key="3">
    <source>
        <dbReference type="ARBA" id="ARBA00022692"/>
    </source>
</evidence>
<dbReference type="Pfam" id="PF01490">
    <property type="entry name" value="Aa_trans"/>
    <property type="match status" value="1"/>
</dbReference>
<reference evidence="10" key="1">
    <citation type="submission" date="2019-09" db="EMBL/GenBank/DDBJ databases">
        <title>Draft genome information of white flower Hibiscus syriacus.</title>
        <authorList>
            <person name="Kim Y.-M."/>
        </authorList>
    </citation>
    <scope>NUCLEOTIDE SEQUENCE [LARGE SCALE GENOMIC DNA]</scope>
    <source>
        <strain evidence="10">YM2019G1</strain>
    </source>
</reference>
<sequence length="465" mass="50826">MGTLGSSPNSRVVHEGGENDNLPHKHLSHTDQDLDAGARFVLKSKGSWMHCGYHLTTSIVAPPLLSLPFAFTFLGWAAGIMCLVVGALVTFYSYNLLSLVIEHHAQLGRRHLRFRDMANDILGPRWGRYFVGPIQFMVCYGAVIACTLLGGQCMKAIYLLSEPNGSMKLYEFVIIFGLLMLILAQIPSFHSLRHINLISLFLCLAYSACAAAGSIYIGNSSKGPKKDYSLEGDTESQIFGIFNAIAIIATTYGNGIIPEIQATIAPPVKGKMFKGLCVCYTVLTVTFFTVAISGYWAFGNESEGLLLSNFLDDGKPLVPKWFILMTNLFTILQLSAVGVVYLQPTNEVLEGTFADPNSKEFSIRNVIPRLVSRSLSVVISTTIAAMLPFFGDINAVIGAFGFMPLDFILPVVFFNLTFKPSKRSLVFWLNVTIAVVFSALGVIAAVAAVRQIALDAKNYRLFANV</sequence>
<keyword evidence="4" id="KW-0029">Amino-acid transport</keyword>
<feature type="transmembrane region" description="Helical" evidence="8">
    <location>
        <begin position="198"/>
        <end position="218"/>
    </location>
</feature>
<feature type="transmembrane region" description="Helical" evidence="8">
    <location>
        <begin position="238"/>
        <end position="257"/>
    </location>
</feature>
<keyword evidence="5 8" id="KW-1133">Transmembrane helix</keyword>
<feature type="domain" description="Amino acid transporter transmembrane" evidence="9">
    <location>
        <begin position="45"/>
        <end position="449"/>
    </location>
</feature>
<evidence type="ECO:0000256" key="1">
    <source>
        <dbReference type="ARBA" id="ARBA00004370"/>
    </source>
</evidence>
<dbReference type="InterPro" id="IPR013057">
    <property type="entry name" value="AA_transpt_TM"/>
</dbReference>
<evidence type="ECO:0000313" key="10">
    <source>
        <dbReference type="EMBL" id="KAE8693034.1"/>
    </source>
</evidence>
<protein>
    <submittedName>
        <fullName evidence="10">GABA transporter 1</fullName>
    </submittedName>
</protein>
<accession>A0A6A2ZLX0</accession>
<dbReference type="GO" id="GO:0016020">
    <property type="term" value="C:membrane"/>
    <property type="evidence" value="ECO:0007669"/>
    <property type="project" value="UniProtKB-SubCell"/>
</dbReference>
<evidence type="ECO:0000313" key="11">
    <source>
        <dbReference type="Proteomes" id="UP000436088"/>
    </source>
</evidence>
<feature type="transmembrane region" description="Helical" evidence="8">
    <location>
        <begin position="73"/>
        <end position="94"/>
    </location>
</feature>
<evidence type="ECO:0000256" key="7">
    <source>
        <dbReference type="SAM" id="MobiDB-lite"/>
    </source>
</evidence>
<dbReference type="Proteomes" id="UP000436088">
    <property type="component" value="Unassembled WGS sequence"/>
</dbReference>
<feature type="transmembrane region" description="Helical" evidence="8">
    <location>
        <begin position="318"/>
        <end position="342"/>
    </location>
</feature>
<feature type="transmembrane region" description="Helical" evidence="8">
    <location>
        <begin position="425"/>
        <end position="449"/>
    </location>
</feature>
<comment type="subcellular location">
    <subcellularLocation>
        <location evidence="1">Membrane</location>
    </subcellularLocation>
</comment>
<keyword evidence="6 8" id="KW-0472">Membrane</keyword>
<dbReference type="EMBL" id="VEPZ02001124">
    <property type="protein sequence ID" value="KAE8693034.1"/>
    <property type="molecule type" value="Genomic_DNA"/>
</dbReference>
<evidence type="ECO:0000256" key="2">
    <source>
        <dbReference type="ARBA" id="ARBA00022448"/>
    </source>
</evidence>
<dbReference type="PANTHER" id="PTHR48017">
    <property type="entry name" value="OS05G0424000 PROTEIN-RELATED"/>
    <property type="match status" value="1"/>
</dbReference>
<keyword evidence="3 8" id="KW-0812">Transmembrane</keyword>
<feature type="compositionally biased region" description="Polar residues" evidence="7">
    <location>
        <begin position="1"/>
        <end position="10"/>
    </location>
</feature>
<evidence type="ECO:0000256" key="5">
    <source>
        <dbReference type="ARBA" id="ARBA00022989"/>
    </source>
</evidence>
<evidence type="ECO:0000256" key="6">
    <source>
        <dbReference type="ARBA" id="ARBA00023136"/>
    </source>
</evidence>
<gene>
    <name evidence="10" type="ORF">F3Y22_tig00110819pilonHSYRG00213</name>
</gene>
<keyword evidence="11" id="KW-1185">Reference proteome</keyword>
<feature type="transmembrane region" description="Helical" evidence="8">
    <location>
        <begin position="134"/>
        <end position="157"/>
    </location>
</feature>
<dbReference type="AlphaFoldDB" id="A0A6A2ZLX0"/>
<name>A0A6A2ZLX0_HIBSY</name>
<feature type="transmembrane region" description="Helical" evidence="8">
    <location>
        <begin position="396"/>
        <end position="418"/>
    </location>
</feature>
<evidence type="ECO:0000256" key="8">
    <source>
        <dbReference type="SAM" id="Phobius"/>
    </source>
</evidence>
<evidence type="ECO:0000256" key="4">
    <source>
        <dbReference type="ARBA" id="ARBA00022970"/>
    </source>
</evidence>
<feature type="transmembrane region" description="Helical" evidence="8">
    <location>
        <begin position="277"/>
        <end position="298"/>
    </location>
</feature>